<dbReference type="PRINTS" id="PR00080">
    <property type="entry name" value="SDRFAMILY"/>
</dbReference>
<reference evidence="4" key="1">
    <citation type="submission" date="2018-06" db="EMBL/GenBank/DDBJ databases">
        <authorList>
            <person name="Zhirakovskaya E."/>
        </authorList>
    </citation>
    <scope>NUCLEOTIDE SEQUENCE</scope>
</reference>
<dbReference type="FunFam" id="3.40.50.720:FF:000173">
    <property type="entry name" value="3-oxoacyl-[acyl-carrier protein] reductase"/>
    <property type="match status" value="1"/>
</dbReference>
<keyword evidence="2 4" id="KW-0560">Oxidoreductase</keyword>
<dbReference type="AlphaFoldDB" id="A0A3B1DBE8"/>
<accession>A0A3B1DBE8</accession>
<feature type="domain" description="Ketoreductase" evidence="3">
    <location>
        <begin position="8"/>
        <end position="188"/>
    </location>
</feature>
<organism evidence="4">
    <name type="scientific">hydrothermal vent metagenome</name>
    <dbReference type="NCBI Taxonomy" id="652676"/>
    <lineage>
        <taxon>unclassified sequences</taxon>
        <taxon>metagenomes</taxon>
        <taxon>ecological metagenomes</taxon>
    </lineage>
</organism>
<dbReference type="InterPro" id="IPR036291">
    <property type="entry name" value="NAD(P)-bd_dom_sf"/>
</dbReference>
<dbReference type="GO" id="GO:0004316">
    <property type="term" value="F:3-oxoacyl-[acyl-carrier-protein] reductase (NADPH) activity"/>
    <property type="evidence" value="ECO:0007669"/>
    <property type="project" value="UniProtKB-EC"/>
</dbReference>
<dbReference type="InterPro" id="IPR050259">
    <property type="entry name" value="SDR"/>
</dbReference>
<gene>
    <name evidence="4" type="ORF">MNBD_NITROSPINAE05-1348</name>
</gene>
<dbReference type="EMBL" id="UOGG01000076">
    <property type="protein sequence ID" value="VAX29115.1"/>
    <property type="molecule type" value="Genomic_DNA"/>
</dbReference>
<comment type="similarity">
    <text evidence="1">Belongs to the short-chain dehydrogenases/reductases (SDR) family.</text>
</comment>
<dbReference type="EC" id="1.1.1.100" evidence="4"/>
<dbReference type="InterPro" id="IPR002347">
    <property type="entry name" value="SDR_fam"/>
</dbReference>
<evidence type="ECO:0000256" key="2">
    <source>
        <dbReference type="ARBA" id="ARBA00023002"/>
    </source>
</evidence>
<dbReference type="PANTHER" id="PTHR42879">
    <property type="entry name" value="3-OXOACYL-(ACYL-CARRIER-PROTEIN) REDUCTASE"/>
    <property type="match status" value="1"/>
</dbReference>
<proteinExistence type="inferred from homology"/>
<dbReference type="SUPFAM" id="SSF51735">
    <property type="entry name" value="NAD(P)-binding Rossmann-fold domains"/>
    <property type="match status" value="1"/>
</dbReference>
<dbReference type="SMART" id="SM00822">
    <property type="entry name" value="PKS_KR"/>
    <property type="match status" value="1"/>
</dbReference>
<sequence>MKFDFSGQTAIVVGGTRGIGRAVSEAFLQAGAKVIATYQGNDQAAGEFENANAEHADRLDLHKFDVAQYDQVENFFRVVEEKHGPFQILVNSSGIRRDSVVGLMNETDWQQVIATNLTGTFNVCKQAVLGLMRKRYGRIILITSPVGKFGFAGQSNYAASKAGQVAFTRSLSKEVASRKITVNCVSPGFIETDFIADLSEEQRKGYVAMVPLKRFGTTEEVAHSVLFLASKESSYITGTVNEVTGGL</sequence>
<dbReference type="InterPro" id="IPR057326">
    <property type="entry name" value="KR_dom"/>
</dbReference>
<evidence type="ECO:0000256" key="1">
    <source>
        <dbReference type="ARBA" id="ARBA00006484"/>
    </source>
</evidence>
<protein>
    <submittedName>
        <fullName evidence="4">3-oxoacyl-[acyl-carrier protein] reductase</fullName>
        <ecNumber evidence="4">1.1.1.100</ecNumber>
    </submittedName>
</protein>
<dbReference type="Gene3D" id="3.40.50.720">
    <property type="entry name" value="NAD(P)-binding Rossmann-like Domain"/>
    <property type="match status" value="1"/>
</dbReference>
<dbReference type="PANTHER" id="PTHR42879:SF2">
    <property type="entry name" value="3-OXOACYL-[ACYL-CARRIER-PROTEIN] REDUCTASE FABG"/>
    <property type="match status" value="1"/>
</dbReference>
<name>A0A3B1DBE8_9ZZZZ</name>
<dbReference type="Pfam" id="PF13561">
    <property type="entry name" value="adh_short_C2"/>
    <property type="match status" value="1"/>
</dbReference>
<dbReference type="NCBIfam" id="NF009466">
    <property type="entry name" value="PRK12826.1-2"/>
    <property type="match status" value="1"/>
</dbReference>
<evidence type="ECO:0000259" key="3">
    <source>
        <dbReference type="SMART" id="SM00822"/>
    </source>
</evidence>
<dbReference type="PRINTS" id="PR00081">
    <property type="entry name" value="GDHRDH"/>
</dbReference>
<evidence type="ECO:0000313" key="4">
    <source>
        <dbReference type="EMBL" id="VAX29115.1"/>
    </source>
</evidence>